<dbReference type="PANTHER" id="PTHR37997:SF1">
    <property type="entry name" value="TRANSMEMBRANE PROTEIN C1ORF162"/>
    <property type="match status" value="1"/>
</dbReference>
<keyword evidence="1" id="KW-0472">Membrane</keyword>
<dbReference type="PANTHER" id="PTHR37997">
    <property type="entry name" value="TRANSMEMBRANE PROTEIN C1ORF162"/>
    <property type="match status" value="1"/>
</dbReference>
<accession>A0A834DBM4</accession>
<dbReference type="EMBL" id="JABVXQ010000015">
    <property type="protein sequence ID" value="KAF6074051.1"/>
    <property type="molecule type" value="Genomic_DNA"/>
</dbReference>
<comment type="caution">
    <text evidence="2">The sequence shown here is derived from an EMBL/GenBank/DDBJ whole genome shotgun (WGS) entry which is preliminary data.</text>
</comment>
<dbReference type="AlphaFoldDB" id="A0A834DBM4"/>
<dbReference type="Proteomes" id="UP000664940">
    <property type="component" value="Unassembled WGS sequence"/>
</dbReference>
<keyword evidence="1" id="KW-1133">Transmembrane helix</keyword>
<reference evidence="2 3" key="1">
    <citation type="journal article" date="2020" name="Nature">
        <title>Six reference-quality genomes reveal evolution of bat adaptations.</title>
        <authorList>
            <person name="Jebb D."/>
            <person name="Huang Z."/>
            <person name="Pippel M."/>
            <person name="Hughes G.M."/>
            <person name="Lavrichenko K."/>
            <person name="Devanna P."/>
            <person name="Winkler S."/>
            <person name="Jermiin L.S."/>
            <person name="Skirmuntt E.C."/>
            <person name="Katzourakis A."/>
            <person name="Burkitt-Gray L."/>
            <person name="Ray D.A."/>
            <person name="Sullivan K.A.M."/>
            <person name="Roscito J.G."/>
            <person name="Kirilenko B.M."/>
            <person name="Davalos L.M."/>
            <person name="Corthals A.P."/>
            <person name="Power M.L."/>
            <person name="Jones G."/>
            <person name="Ransome R.D."/>
            <person name="Dechmann D.K.N."/>
            <person name="Locatelli A.G."/>
            <person name="Puechmaille S.J."/>
            <person name="Fedrigo O."/>
            <person name="Jarvis E.D."/>
            <person name="Hiller M."/>
            <person name="Vernes S.C."/>
            <person name="Myers E.W."/>
            <person name="Teeling E.C."/>
        </authorList>
    </citation>
    <scope>NUCLEOTIDE SEQUENCE [LARGE SCALE GENOMIC DNA]</scope>
    <source>
        <strain evidence="2">Bat1K_MPI-CBG_1</strain>
    </source>
</reference>
<evidence type="ECO:0000313" key="3">
    <source>
        <dbReference type="Proteomes" id="UP000664940"/>
    </source>
</evidence>
<evidence type="ECO:0000256" key="1">
    <source>
        <dbReference type="SAM" id="Phobius"/>
    </source>
</evidence>
<sequence>MVAFCSPSSGFSHRFPAGAFLIVLMCDPKRKELQWGLAFLAGILAAAVFMTLVFLIIRCCRKCHSRPQALDPHSGSLAEFSCTPDKALTSADTDFKILEETRDHFSEDHPANANSVVYAQIRVTGSP</sequence>
<gene>
    <name evidence="2" type="ORF">HJG60_001747</name>
</gene>
<name>A0A834DBM4_9CHIR</name>
<keyword evidence="1" id="KW-0812">Transmembrane</keyword>
<evidence type="ECO:0000313" key="2">
    <source>
        <dbReference type="EMBL" id="KAF6074051.1"/>
    </source>
</evidence>
<protein>
    <submittedName>
        <fullName evidence="2">Uncharacterized protein</fullName>
    </submittedName>
</protein>
<dbReference type="InterPro" id="IPR037763">
    <property type="entry name" value="C1orf162"/>
</dbReference>
<proteinExistence type="predicted"/>
<organism evidence="2 3">
    <name type="scientific">Phyllostomus discolor</name>
    <name type="common">pale spear-nosed bat</name>
    <dbReference type="NCBI Taxonomy" id="89673"/>
    <lineage>
        <taxon>Eukaryota</taxon>
        <taxon>Metazoa</taxon>
        <taxon>Chordata</taxon>
        <taxon>Craniata</taxon>
        <taxon>Vertebrata</taxon>
        <taxon>Euteleostomi</taxon>
        <taxon>Mammalia</taxon>
        <taxon>Eutheria</taxon>
        <taxon>Laurasiatheria</taxon>
        <taxon>Chiroptera</taxon>
        <taxon>Yangochiroptera</taxon>
        <taxon>Phyllostomidae</taxon>
        <taxon>Phyllostominae</taxon>
        <taxon>Phyllostomus</taxon>
    </lineage>
</organism>
<feature type="transmembrane region" description="Helical" evidence="1">
    <location>
        <begin position="35"/>
        <end position="57"/>
    </location>
</feature>